<evidence type="ECO:0000313" key="4">
    <source>
        <dbReference type="EMBL" id="UYV84579.1"/>
    </source>
</evidence>
<dbReference type="InterPro" id="IPR001584">
    <property type="entry name" value="Integrase_cat-core"/>
</dbReference>
<feature type="domain" description="Integrase catalytic" evidence="3">
    <location>
        <begin position="48"/>
        <end position="158"/>
    </location>
</feature>
<keyword evidence="1" id="KW-0175">Coiled coil</keyword>
<dbReference type="EMBL" id="CP092886">
    <property type="protein sequence ID" value="UYV84579.1"/>
    <property type="molecule type" value="Genomic_DNA"/>
</dbReference>
<evidence type="ECO:0000256" key="1">
    <source>
        <dbReference type="SAM" id="Coils"/>
    </source>
</evidence>
<dbReference type="SUPFAM" id="SSF53098">
    <property type="entry name" value="Ribonuclease H-like"/>
    <property type="match status" value="1"/>
</dbReference>
<gene>
    <name evidence="4" type="ORF">LAZ67_X002702</name>
</gene>
<dbReference type="Proteomes" id="UP001235939">
    <property type="component" value="Chromosome X"/>
</dbReference>
<dbReference type="PROSITE" id="PS50994">
    <property type="entry name" value="INTEGRASE"/>
    <property type="match status" value="1"/>
</dbReference>
<reference evidence="4 5" key="1">
    <citation type="submission" date="2022-03" db="EMBL/GenBank/DDBJ databases">
        <title>A chromosomal length assembly of Cordylochernes scorpioides.</title>
        <authorList>
            <person name="Zeh D."/>
            <person name="Zeh J."/>
        </authorList>
    </citation>
    <scope>NUCLEOTIDE SEQUENCE [LARGE SCALE GENOMIC DNA]</scope>
    <source>
        <strain evidence="4">IN4F17</strain>
        <tissue evidence="4">Whole Body</tissue>
    </source>
</reference>
<organism evidence="4 5">
    <name type="scientific">Cordylochernes scorpioides</name>
    <dbReference type="NCBI Taxonomy" id="51811"/>
    <lineage>
        <taxon>Eukaryota</taxon>
        <taxon>Metazoa</taxon>
        <taxon>Ecdysozoa</taxon>
        <taxon>Arthropoda</taxon>
        <taxon>Chelicerata</taxon>
        <taxon>Arachnida</taxon>
        <taxon>Pseudoscorpiones</taxon>
        <taxon>Cheliferoidea</taxon>
        <taxon>Chernetidae</taxon>
        <taxon>Cordylochernes</taxon>
    </lineage>
</organism>
<name>A0ABY6LUM7_9ARAC</name>
<dbReference type="InterPro" id="IPR012337">
    <property type="entry name" value="RNaseH-like_sf"/>
</dbReference>
<evidence type="ECO:0000259" key="3">
    <source>
        <dbReference type="PROSITE" id="PS50994"/>
    </source>
</evidence>
<evidence type="ECO:0000256" key="2">
    <source>
        <dbReference type="SAM" id="MobiDB-lite"/>
    </source>
</evidence>
<accession>A0ABY6LUM7</accession>
<feature type="coiled-coil region" evidence="1">
    <location>
        <begin position="600"/>
        <end position="631"/>
    </location>
</feature>
<feature type="compositionally biased region" description="Basic and acidic residues" evidence="2">
    <location>
        <begin position="277"/>
        <end position="300"/>
    </location>
</feature>
<keyword evidence="5" id="KW-1185">Reference proteome</keyword>
<feature type="compositionally biased region" description="Polar residues" evidence="2">
    <location>
        <begin position="301"/>
        <end position="312"/>
    </location>
</feature>
<dbReference type="PANTHER" id="PTHR10773">
    <property type="entry name" value="DNA-DIRECTED RNA POLYMERASES I, II, AND III SUBUNIT RPABC2"/>
    <property type="match status" value="1"/>
</dbReference>
<feature type="compositionally biased region" description="Acidic residues" evidence="2">
    <location>
        <begin position="214"/>
        <end position="229"/>
    </location>
</feature>
<protein>
    <recommendedName>
        <fullName evidence="3">Integrase catalytic domain-containing protein</fullName>
    </recommendedName>
</protein>
<dbReference type="Pfam" id="PF17921">
    <property type="entry name" value="Integrase_H2C2"/>
    <property type="match status" value="1"/>
</dbReference>
<feature type="region of interest" description="Disordered" evidence="2">
    <location>
        <begin position="209"/>
        <end position="312"/>
    </location>
</feature>
<dbReference type="InterPro" id="IPR041588">
    <property type="entry name" value="Integrase_H2C2"/>
</dbReference>
<dbReference type="PANTHER" id="PTHR10773:SF19">
    <property type="match status" value="1"/>
</dbReference>
<sequence length="943" mass="109712">MGKMKAVARSHFWWPNLDNQIECIVNGCKNCQQTQTGPSKVNWRPWVWATRPWQRIHMDFAFKDGVNLLIVVDSHSKWVEAIPMREITARKTIEQLRRLFSAYGLPEEVVSDNGPQFTGVEMKSFFERNGVRQTLIPAYYPQSNGLAERAVQLIKMALEKIKGSLKIPFKIHCQEFSSRRIVGRKGSRVYTVFINGQVKTYHRDQIRRRWTSGEEGDEAREKREEEDDPIWMAPESMNSRRDRKSFSSETAGLPQDPVSGDQGVEIGSSPRESACSSDKEARTEERPLPRRNPPRDRRPPNSESSDGSSIQVINRKCGSRKRLWVSSDSSDCSSKNIATNTSIGRKRSCNPDNWARNIQKQKRTKGLAYRNRGGYSIPAKTFVDIICRCRQKCNQKIISYDREAAMKTFYSLDSQLCQNIFLRGCIRAKEIKRRRPSNNTKEPRSHSFTYYFRKDKHDIPVCKKYFRDTYQVSDGRIYKCSSKEQVTSLFDQRKGRAANNKIDDTHVVKHIKSFPAYTSHYTRAHNPRRQYLNLDLNIKKMYELYATQCKKENVVPVKEKYYYKVFSTKFNLHFKQPSKDTCQTCDYLQIKIQSSDSEGIQMAKIEKENHLEEAERARSHMAADRKAASDKIFVFSFDLEKALAFPKLTTSVAYYKRNLYVYNFGCHDFNENIGHMFVWPETEGSRGSQEISSCLIKYIKNYAKNFEKIITYSDSCTGQNRNIKTVLSLLRLVQSTEIRAQSIEMKILVSGHSYLPNNSDFAIIESYAKKIQNIFSPDDWNNIFKTCKKKAPFNVIQMTHEDFFSTKPLENSITNRKVTVSGCPVNWLKMRWIKLERSKSHIIQFKYDHNENSEFYAIDIRKFVAGRPQSLKNIDQPLLYPKGRTVTSEKRRDMMALLKFIPPVKQSYFKNLRTNRNDESLHTADEEDIIYVADELITNNNIL</sequence>
<dbReference type="Gene3D" id="1.10.340.70">
    <property type="match status" value="1"/>
</dbReference>
<proteinExistence type="predicted"/>
<dbReference type="InterPro" id="IPR036397">
    <property type="entry name" value="RNaseH_sf"/>
</dbReference>
<dbReference type="Gene3D" id="3.30.420.10">
    <property type="entry name" value="Ribonuclease H-like superfamily/Ribonuclease H"/>
    <property type="match status" value="1"/>
</dbReference>
<dbReference type="Pfam" id="PF00665">
    <property type="entry name" value="rve"/>
    <property type="match status" value="1"/>
</dbReference>
<evidence type="ECO:0000313" key="5">
    <source>
        <dbReference type="Proteomes" id="UP001235939"/>
    </source>
</evidence>